<proteinExistence type="predicted"/>
<reference evidence="2 3" key="1">
    <citation type="submission" date="2019-08" db="EMBL/GenBank/DDBJ databases">
        <title>100 year-old enigma solved: identification of Planctomyces bekefii, the type genus and species of the phylum Planctomycetes.</title>
        <authorList>
            <person name="Svetlana D.N."/>
            <person name="Overmann J."/>
        </authorList>
    </citation>
    <scope>NUCLEOTIDE SEQUENCE [LARGE SCALE GENOMIC DNA]</scope>
    <source>
        <strain evidence="2">Phe10_nw2017</strain>
    </source>
</reference>
<dbReference type="Pfam" id="PF17804">
    <property type="entry name" value="TSP_NTD"/>
    <property type="match status" value="1"/>
</dbReference>
<accession>A0A5C6M719</accession>
<dbReference type="InterPro" id="IPR040573">
    <property type="entry name" value="TSP_N"/>
</dbReference>
<comment type="caution">
    <text evidence="2">The sequence shown here is derived from an EMBL/GenBank/DDBJ whole genome shotgun (WGS) entry which is preliminary data.</text>
</comment>
<keyword evidence="3" id="KW-1185">Reference proteome</keyword>
<dbReference type="EMBL" id="SRHE01000088">
    <property type="protein sequence ID" value="TWW10496.1"/>
    <property type="molecule type" value="Genomic_DNA"/>
</dbReference>
<sequence>MIMDSDCKAIDKVVKLYSKRFDERQRTIDSLIDSKMDFTVDESMVIDRKKMEFAPTVEEVNERWRQRVKFQLLQLKQTMGDLAKARDKLKKTLPAWGQKAQGADFRR</sequence>
<dbReference type="AlphaFoldDB" id="A0A5C6M719"/>
<evidence type="ECO:0000313" key="3">
    <source>
        <dbReference type="Proteomes" id="UP000321083"/>
    </source>
</evidence>
<protein>
    <submittedName>
        <fullName evidence="2">C-terminal processing peptidase</fullName>
    </submittedName>
</protein>
<feature type="domain" description="Tail specific protease N-terminal" evidence="1">
    <location>
        <begin position="4"/>
        <end position="91"/>
    </location>
</feature>
<gene>
    <name evidence="2" type="ORF">E3A20_06590</name>
</gene>
<evidence type="ECO:0000313" key="2">
    <source>
        <dbReference type="EMBL" id="TWW10496.1"/>
    </source>
</evidence>
<organism evidence="2 3">
    <name type="scientific">Planctomyces bekefii</name>
    <dbReference type="NCBI Taxonomy" id="1653850"/>
    <lineage>
        <taxon>Bacteria</taxon>
        <taxon>Pseudomonadati</taxon>
        <taxon>Planctomycetota</taxon>
        <taxon>Planctomycetia</taxon>
        <taxon>Planctomycetales</taxon>
        <taxon>Planctomycetaceae</taxon>
        <taxon>Planctomyces</taxon>
    </lineage>
</organism>
<reference evidence="2 3" key="2">
    <citation type="submission" date="2019-08" db="EMBL/GenBank/DDBJ databases">
        <authorList>
            <person name="Henke P."/>
        </authorList>
    </citation>
    <scope>NUCLEOTIDE SEQUENCE [LARGE SCALE GENOMIC DNA]</scope>
    <source>
        <strain evidence="2">Phe10_nw2017</strain>
    </source>
</reference>
<name>A0A5C6M719_9PLAN</name>
<dbReference type="Proteomes" id="UP000321083">
    <property type="component" value="Unassembled WGS sequence"/>
</dbReference>
<evidence type="ECO:0000259" key="1">
    <source>
        <dbReference type="Pfam" id="PF17804"/>
    </source>
</evidence>